<evidence type="ECO:0000256" key="1">
    <source>
        <dbReference type="SAM" id="SignalP"/>
    </source>
</evidence>
<dbReference type="RefSeq" id="WP_151178725.1">
    <property type="nucleotide sequence ID" value="NZ_CP042906.1"/>
</dbReference>
<evidence type="ECO:0000313" key="2">
    <source>
        <dbReference type="EMBL" id="QEX18580.1"/>
    </source>
</evidence>
<reference evidence="2 3" key="1">
    <citation type="submission" date="2019-08" db="EMBL/GenBank/DDBJ databases">
        <title>Hyperibacter terrae gen. nov., sp. nov. and Hyperibacter viscosus sp. nov., two new members in the family Rhodospirillaceae isolated from the rhizosphere of Hypericum perforatum.</title>
        <authorList>
            <person name="Noviana Z."/>
        </authorList>
    </citation>
    <scope>NUCLEOTIDE SEQUENCE [LARGE SCALE GENOMIC DNA]</scope>
    <source>
        <strain evidence="2 3">R5913</strain>
    </source>
</reference>
<dbReference type="KEGG" id="htq:FRZ44_38870"/>
<name>A0A5J6MRB2_9PROT</name>
<keyword evidence="3" id="KW-1185">Reference proteome</keyword>
<sequence length="136" mass="14636">MPSRTARCLSTLALVAGTLLAACSSTQQASLPPAATVPDMCKSSVPPEEPPCTLQVILYGGTATDRKSCLGEMDGYMSKIEDWRGCHTTVLQKNPDLTDHDRKEMIASTNYYADYDLKNAQANVACINKGSGCSHY</sequence>
<protein>
    <recommendedName>
        <fullName evidence="4">Lipoprotein</fullName>
    </recommendedName>
</protein>
<dbReference type="Proteomes" id="UP000326202">
    <property type="component" value="Chromosome"/>
</dbReference>
<organism evidence="2 3">
    <name type="scientific">Hypericibacter terrae</name>
    <dbReference type="NCBI Taxonomy" id="2602015"/>
    <lineage>
        <taxon>Bacteria</taxon>
        <taxon>Pseudomonadati</taxon>
        <taxon>Pseudomonadota</taxon>
        <taxon>Alphaproteobacteria</taxon>
        <taxon>Rhodospirillales</taxon>
        <taxon>Dongiaceae</taxon>
        <taxon>Hypericibacter</taxon>
    </lineage>
</organism>
<accession>A0A5J6MRB2</accession>
<dbReference type="OrthoDB" id="9835700at2"/>
<feature type="chain" id="PRO_5023881486" description="Lipoprotein" evidence="1">
    <location>
        <begin position="22"/>
        <end position="136"/>
    </location>
</feature>
<feature type="signal peptide" evidence="1">
    <location>
        <begin position="1"/>
        <end position="21"/>
    </location>
</feature>
<dbReference type="EMBL" id="CP042906">
    <property type="protein sequence ID" value="QEX18580.1"/>
    <property type="molecule type" value="Genomic_DNA"/>
</dbReference>
<dbReference type="PROSITE" id="PS51257">
    <property type="entry name" value="PROKAR_LIPOPROTEIN"/>
    <property type="match status" value="1"/>
</dbReference>
<dbReference type="AlphaFoldDB" id="A0A5J6MRB2"/>
<gene>
    <name evidence="2" type="ORF">FRZ44_38870</name>
</gene>
<evidence type="ECO:0008006" key="4">
    <source>
        <dbReference type="Google" id="ProtNLM"/>
    </source>
</evidence>
<evidence type="ECO:0000313" key="3">
    <source>
        <dbReference type="Proteomes" id="UP000326202"/>
    </source>
</evidence>
<proteinExistence type="predicted"/>
<keyword evidence="1" id="KW-0732">Signal</keyword>